<protein>
    <submittedName>
        <fullName evidence="4">Cinnamoyl-CoA reductase 1-like</fullName>
    </submittedName>
</protein>
<dbReference type="RefSeq" id="XP_039132784.1">
    <property type="nucleotide sequence ID" value="XM_039276850.1"/>
</dbReference>
<feature type="domain" description="NAD-dependent epimerase/dehydratase" evidence="2">
    <location>
        <begin position="7"/>
        <end position="244"/>
    </location>
</feature>
<dbReference type="InterPro" id="IPR050425">
    <property type="entry name" value="NAD(P)_dehydrat-like"/>
</dbReference>
<gene>
    <name evidence="4" type="primary">LOC120269512</name>
</gene>
<dbReference type="InterPro" id="IPR036291">
    <property type="entry name" value="NAD(P)-bd_dom_sf"/>
</dbReference>
<dbReference type="GeneID" id="120269512"/>
<dbReference type="Pfam" id="PF01370">
    <property type="entry name" value="Epimerase"/>
    <property type="match status" value="1"/>
</dbReference>
<evidence type="ECO:0000259" key="2">
    <source>
        <dbReference type="Pfam" id="PF01370"/>
    </source>
</evidence>
<reference evidence="4" key="1">
    <citation type="submission" date="2025-08" db="UniProtKB">
        <authorList>
            <consortium name="RefSeq"/>
        </authorList>
    </citation>
    <scope>IDENTIFICATION</scope>
</reference>
<evidence type="ECO:0000313" key="3">
    <source>
        <dbReference type="Proteomes" id="UP001515500"/>
    </source>
</evidence>
<dbReference type="CDD" id="cd08958">
    <property type="entry name" value="FR_SDR_e"/>
    <property type="match status" value="1"/>
</dbReference>
<dbReference type="Gene3D" id="3.40.50.720">
    <property type="entry name" value="NAD(P)-binding Rossmann-like Domain"/>
    <property type="match status" value="1"/>
</dbReference>
<dbReference type="Proteomes" id="UP001515500">
    <property type="component" value="Chromosome 9"/>
</dbReference>
<dbReference type="PANTHER" id="PTHR10366">
    <property type="entry name" value="NAD DEPENDENT EPIMERASE/DEHYDRATASE"/>
    <property type="match status" value="1"/>
</dbReference>
<dbReference type="GO" id="GO:0016616">
    <property type="term" value="F:oxidoreductase activity, acting on the CH-OH group of donors, NAD or NADP as acceptor"/>
    <property type="evidence" value="ECO:0007669"/>
    <property type="project" value="TreeGrafter"/>
</dbReference>
<name>A0AB40BZA4_DIOCR</name>
<sequence>MEPGKMVCVTGASGYIGSHVVQILLQRGYTINGTVQQLDDEAETKHLQCMDGAQDRLKLFQMDLLDYDSILAAVHGVSGILHLASPLTIGAILDPERELIEPAVKGTVNVLRAAKECGVKRVVVTSSVSSMVPNPGWPADVVIDEDCWLDLEYCKQNGIWYPLSKALAEKAAWEFAGENEVDVAVVNPGTVLGPIIPPAINASMGMVRQLLQGCPDHFTNFFIGAVHVKDVAMAHILLHENPAGAGRHLCIERICHWSDFAAKVAELYPEYKISSFPKDTQPGVLRASDPAKKLIALGMHFTPMEQIIKDAVESLKSKGYI</sequence>
<keyword evidence="1" id="KW-0560">Oxidoreductase</keyword>
<dbReference type="SUPFAM" id="SSF51735">
    <property type="entry name" value="NAD(P)-binding Rossmann-fold domains"/>
    <property type="match status" value="1"/>
</dbReference>
<accession>A0AB40BZA4</accession>
<organism evidence="3 4">
    <name type="scientific">Dioscorea cayennensis subsp. rotundata</name>
    <name type="common">White Guinea yam</name>
    <name type="synonym">Dioscorea rotundata</name>
    <dbReference type="NCBI Taxonomy" id="55577"/>
    <lineage>
        <taxon>Eukaryota</taxon>
        <taxon>Viridiplantae</taxon>
        <taxon>Streptophyta</taxon>
        <taxon>Embryophyta</taxon>
        <taxon>Tracheophyta</taxon>
        <taxon>Spermatophyta</taxon>
        <taxon>Magnoliopsida</taxon>
        <taxon>Liliopsida</taxon>
        <taxon>Dioscoreales</taxon>
        <taxon>Dioscoreaceae</taxon>
        <taxon>Dioscorea</taxon>
    </lineage>
</organism>
<proteinExistence type="predicted"/>
<dbReference type="FunFam" id="3.40.50.720:FF:000219">
    <property type="entry name" value="Cinnamoyl-CoA reductase 1"/>
    <property type="match status" value="1"/>
</dbReference>
<evidence type="ECO:0000256" key="1">
    <source>
        <dbReference type="ARBA" id="ARBA00023002"/>
    </source>
</evidence>
<dbReference type="PANTHER" id="PTHR10366:SF369">
    <property type="entry name" value="CINNAMOYL-COA REDUCTASE-LIKE PROTEIN"/>
    <property type="match status" value="1"/>
</dbReference>
<dbReference type="InterPro" id="IPR001509">
    <property type="entry name" value="Epimerase_deHydtase"/>
</dbReference>
<dbReference type="AlphaFoldDB" id="A0AB40BZA4"/>
<keyword evidence="3" id="KW-1185">Reference proteome</keyword>
<evidence type="ECO:0000313" key="4">
    <source>
        <dbReference type="RefSeq" id="XP_039132784.1"/>
    </source>
</evidence>